<name>A0A9P4QNM6_9PLEO</name>
<comment type="caution">
    <text evidence="2">The sequence shown here is derived from an EMBL/GenBank/DDBJ whole genome shotgun (WGS) entry which is preliminary data.</text>
</comment>
<dbReference type="EMBL" id="ML996210">
    <property type="protein sequence ID" value="KAF2730773.1"/>
    <property type="molecule type" value="Genomic_DNA"/>
</dbReference>
<evidence type="ECO:0000256" key="1">
    <source>
        <dbReference type="SAM" id="SignalP"/>
    </source>
</evidence>
<keyword evidence="1" id="KW-0732">Signal</keyword>
<dbReference type="AlphaFoldDB" id="A0A9P4QNM6"/>
<dbReference type="Proteomes" id="UP000799444">
    <property type="component" value="Unassembled WGS sequence"/>
</dbReference>
<protein>
    <recommendedName>
        <fullName evidence="4">Secreted protein</fullName>
    </recommendedName>
</protein>
<feature type="signal peptide" evidence="1">
    <location>
        <begin position="1"/>
        <end position="16"/>
    </location>
</feature>
<sequence>MLCTFLSALPMSSVSAPPPRPVCKSMAGQSALVTQSSQILSTWRSSFSAPCEGTDMPTWSPREQMYDLMWFNWVYLRV</sequence>
<accession>A0A9P4QNM6</accession>
<reference evidence="2" key="1">
    <citation type="journal article" date="2020" name="Stud. Mycol.">
        <title>101 Dothideomycetes genomes: a test case for predicting lifestyles and emergence of pathogens.</title>
        <authorList>
            <person name="Haridas S."/>
            <person name="Albert R."/>
            <person name="Binder M."/>
            <person name="Bloem J."/>
            <person name="Labutti K."/>
            <person name="Salamov A."/>
            <person name="Andreopoulos B."/>
            <person name="Baker S."/>
            <person name="Barry K."/>
            <person name="Bills G."/>
            <person name="Bluhm B."/>
            <person name="Cannon C."/>
            <person name="Castanera R."/>
            <person name="Culley D."/>
            <person name="Daum C."/>
            <person name="Ezra D."/>
            <person name="Gonzalez J."/>
            <person name="Henrissat B."/>
            <person name="Kuo A."/>
            <person name="Liang C."/>
            <person name="Lipzen A."/>
            <person name="Lutzoni F."/>
            <person name="Magnuson J."/>
            <person name="Mondo S."/>
            <person name="Nolan M."/>
            <person name="Ohm R."/>
            <person name="Pangilinan J."/>
            <person name="Park H.-J."/>
            <person name="Ramirez L."/>
            <person name="Alfaro M."/>
            <person name="Sun H."/>
            <person name="Tritt A."/>
            <person name="Yoshinaga Y."/>
            <person name="Zwiers L.-H."/>
            <person name="Turgeon B."/>
            <person name="Goodwin S."/>
            <person name="Spatafora J."/>
            <person name="Crous P."/>
            <person name="Grigoriev I."/>
        </authorList>
    </citation>
    <scope>NUCLEOTIDE SEQUENCE</scope>
    <source>
        <strain evidence="2">CBS 125425</strain>
    </source>
</reference>
<evidence type="ECO:0000313" key="2">
    <source>
        <dbReference type="EMBL" id="KAF2730773.1"/>
    </source>
</evidence>
<proteinExistence type="predicted"/>
<evidence type="ECO:0000313" key="3">
    <source>
        <dbReference type="Proteomes" id="UP000799444"/>
    </source>
</evidence>
<gene>
    <name evidence="2" type="ORF">EJ04DRAFT_31505</name>
</gene>
<organism evidence="2 3">
    <name type="scientific">Polyplosphaeria fusca</name>
    <dbReference type="NCBI Taxonomy" id="682080"/>
    <lineage>
        <taxon>Eukaryota</taxon>
        <taxon>Fungi</taxon>
        <taxon>Dikarya</taxon>
        <taxon>Ascomycota</taxon>
        <taxon>Pezizomycotina</taxon>
        <taxon>Dothideomycetes</taxon>
        <taxon>Pleosporomycetidae</taxon>
        <taxon>Pleosporales</taxon>
        <taxon>Tetraplosphaeriaceae</taxon>
        <taxon>Polyplosphaeria</taxon>
    </lineage>
</organism>
<feature type="chain" id="PRO_5040439101" description="Secreted protein" evidence="1">
    <location>
        <begin position="17"/>
        <end position="78"/>
    </location>
</feature>
<keyword evidence="3" id="KW-1185">Reference proteome</keyword>
<evidence type="ECO:0008006" key="4">
    <source>
        <dbReference type="Google" id="ProtNLM"/>
    </source>
</evidence>